<dbReference type="GO" id="GO:0007062">
    <property type="term" value="P:sister chromatid cohesion"/>
    <property type="evidence" value="ECO:0007669"/>
    <property type="project" value="InterPro"/>
</dbReference>
<comment type="caution">
    <text evidence="6">The sequence shown here is derived from an EMBL/GenBank/DDBJ whole genome shotgun (WGS) entry which is preliminary data.</text>
</comment>
<evidence type="ECO:0000313" key="6">
    <source>
        <dbReference type="EMBL" id="KAF9542401.1"/>
    </source>
</evidence>
<dbReference type="AlphaFoldDB" id="A0A9P6F4S4"/>
<dbReference type="PANTHER" id="PTHR12585">
    <property type="entry name" value="SCC1 / RAD21 FAMILY MEMBER"/>
    <property type="match status" value="1"/>
</dbReference>
<name>A0A9P6F4S4_9FUNG</name>
<gene>
    <name evidence="6" type="ORF">EC957_001977</name>
</gene>
<dbReference type="GO" id="GO:1990414">
    <property type="term" value="P:replication-born double-strand break repair via sister chromatid exchange"/>
    <property type="evidence" value="ECO:0007669"/>
    <property type="project" value="TreeGrafter"/>
</dbReference>
<evidence type="ECO:0000259" key="5">
    <source>
        <dbReference type="Pfam" id="PF04825"/>
    </source>
</evidence>
<evidence type="ECO:0000256" key="3">
    <source>
        <dbReference type="SAM" id="MobiDB-lite"/>
    </source>
</evidence>
<dbReference type="InterPro" id="IPR039781">
    <property type="entry name" value="Rad21/Rec8-like"/>
</dbReference>
<dbReference type="InterPro" id="IPR006910">
    <property type="entry name" value="Rad21_Rec8_N"/>
</dbReference>
<reference evidence="6" key="1">
    <citation type="journal article" date="2020" name="Fungal Divers.">
        <title>Resolving the Mortierellaceae phylogeny through synthesis of multi-gene phylogenetics and phylogenomics.</title>
        <authorList>
            <person name="Vandepol N."/>
            <person name="Liber J."/>
            <person name="Desiro A."/>
            <person name="Na H."/>
            <person name="Kennedy M."/>
            <person name="Barry K."/>
            <person name="Grigoriev I.V."/>
            <person name="Miller A.N."/>
            <person name="O'Donnell K."/>
            <person name="Stajich J.E."/>
            <person name="Bonito G."/>
        </authorList>
    </citation>
    <scope>NUCLEOTIDE SEQUENCE</scope>
    <source>
        <strain evidence="6">NRRL 2591</strain>
    </source>
</reference>
<feature type="compositionally biased region" description="Gly residues" evidence="3">
    <location>
        <begin position="611"/>
        <end position="622"/>
    </location>
</feature>
<dbReference type="Pfam" id="PF04824">
    <property type="entry name" value="Rad21_Rec8"/>
    <property type="match status" value="1"/>
</dbReference>
<evidence type="ECO:0000313" key="7">
    <source>
        <dbReference type="Proteomes" id="UP000723463"/>
    </source>
</evidence>
<dbReference type="Proteomes" id="UP000723463">
    <property type="component" value="Unassembled WGS sequence"/>
</dbReference>
<dbReference type="Pfam" id="PF04825">
    <property type="entry name" value="Rad21_Rec8_N"/>
    <property type="match status" value="1"/>
</dbReference>
<dbReference type="GO" id="GO:0003682">
    <property type="term" value="F:chromatin binding"/>
    <property type="evidence" value="ECO:0007669"/>
    <property type="project" value="TreeGrafter"/>
</dbReference>
<proteinExistence type="predicted"/>
<feature type="domain" description="Rad21/Rec8-like protein C-terminal eukaryotic" evidence="4">
    <location>
        <begin position="657"/>
        <end position="698"/>
    </location>
</feature>
<dbReference type="GO" id="GO:0008278">
    <property type="term" value="C:cohesin complex"/>
    <property type="evidence" value="ECO:0007669"/>
    <property type="project" value="InterPro"/>
</dbReference>
<feature type="domain" description="Rad21/Rec8-like protein N-terminal" evidence="5">
    <location>
        <begin position="1"/>
        <end position="107"/>
    </location>
</feature>
<feature type="compositionally biased region" description="Basic residues" evidence="3">
    <location>
        <begin position="317"/>
        <end position="329"/>
    </location>
</feature>
<comment type="subcellular location">
    <subcellularLocation>
        <location evidence="1">Nucleus</location>
    </subcellularLocation>
</comment>
<organism evidence="6 7">
    <name type="scientific">Mortierella hygrophila</name>
    <dbReference type="NCBI Taxonomy" id="979708"/>
    <lineage>
        <taxon>Eukaryota</taxon>
        <taxon>Fungi</taxon>
        <taxon>Fungi incertae sedis</taxon>
        <taxon>Mucoromycota</taxon>
        <taxon>Mortierellomycotina</taxon>
        <taxon>Mortierellomycetes</taxon>
        <taxon>Mortierellales</taxon>
        <taxon>Mortierellaceae</taxon>
        <taxon>Mortierella</taxon>
    </lineage>
</organism>
<dbReference type="GO" id="GO:0005634">
    <property type="term" value="C:nucleus"/>
    <property type="evidence" value="ECO:0007669"/>
    <property type="project" value="UniProtKB-SubCell"/>
</dbReference>
<sequence length="701" mass="76791">MFYSKEILARKDSQLGLIWLAATLGPRSGLNKLSKKEVNGVNIVKSCKDISQPVEPFALRFSSNLMVGVTRVYSQQYNFYYSDVSNTWMRLKRDLAAVQSENLDMVNPGAKINAITFGYDLTIEQDLFRPVNLVQNYEIEVARTSHNKEVAVEFGWATQSLLDVRDTSSDDMSPPPLFLLPVSDERRRKITLDELPGMAGAAPGIEFEAMNGGLTDDMLIGEDDGLYIDAEGNLRADMPEQGFVIGDDGSIFSGFPETPATARALGKHPREESALSERIVPESNDDVFDDLLQDGHYLDIPFGEEMDGTVAGAGQVKRQRSRSRQRKPAALKSDEETILSEEELKAFRDNYVSDQAGIIRDRDAKETVASVKAHIDKLLIQPLGIAGFGTDLGNFWSIAATHALDHAPVSRRKDVLSIEQPRNGQPGTARGTREQSWLSGDEDPLFMDEVPDLERGRRLTNPPSAGTPVGVSTGGFEGLDSVSINSRGRPLPWEEEGLGRSVGGRSERSSDSDHPWQDFDAAFDQGAGGSLFSRRRRRTRSMDSRSSAESGTVRGARALGAGLEGEEDEPLIRRRRHQSILGRSRTPSQDRGRHHSLFEDVGGEMAKDVVGGDGGGIGGGSGATQEKLAIEKATANFLAYSRSLLKHLNATSFSFEDVIAPHRRKDVAAAAFYHILALSTMGVVHPKQDVSYQDIQVELIG</sequence>
<dbReference type="EMBL" id="JAAAXW010000139">
    <property type="protein sequence ID" value="KAF9542401.1"/>
    <property type="molecule type" value="Genomic_DNA"/>
</dbReference>
<keyword evidence="2" id="KW-0539">Nucleus</keyword>
<feature type="compositionally biased region" description="Basic and acidic residues" evidence="3">
    <location>
        <begin position="505"/>
        <end position="517"/>
    </location>
</feature>
<evidence type="ECO:0000256" key="2">
    <source>
        <dbReference type="ARBA" id="ARBA00023242"/>
    </source>
</evidence>
<feature type="compositionally biased region" description="Acidic residues" evidence="3">
    <location>
        <begin position="440"/>
        <end position="451"/>
    </location>
</feature>
<dbReference type="InterPro" id="IPR006909">
    <property type="entry name" value="Rad21/Rec8_C_eu"/>
</dbReference>
<accession>A0A9P6F4S4</accession>
<evidence type="ECO:0000256" key="1">
    <source>
        <dbReference type="ARBA" id="ARBA00004123"/>
    </source>
</evidence>
<keyword evidence="7" id="KW-1185">Reference proteome</keyword>
<protein>
    <submittedName>
        <fullName evidence="6">Uncharacterized protein</fullName>
    </submittedName>
</protein>
<feature type="region of interest" description="Disordered" evidence="3">
    <location>
        <begin position="312"/>
        <end position="334"/>
    </location>
</feature>
<dbReference type="PANTHER" id="PTHR12585:SF51">
    <property type="entry name" value="MEIOTIC RECOMBINATION PROTEIN REC8"/>
    <property type="match status" value="1"/>
</dbReference>
<feature type="region of interest" description="Disordered" evidence="3">
    <location>
        <begin position="417"/>
        <end position="622"/>
    </location>
</feature>
<evidence type="ECO:0000259" key="4">
    <source>
        <dbReference type="Pfam" id="PF04824"/>
    </source>
</evidence>